<dbReference type="SUPFAM" id="SSF81665">
    <property type="entry name" value="Calcium ATPase, transmembrane domain M"/>
    <property type="match status" value="1"/>
</dbReference>
<keyword evidence="8" id="KW-1278">Translocase</keyword>
<dbReference type="InterPro" id="IPR001757">
    <property type="entry name" value="P_typ_ATPase"/>
</dbReference>
<dbReference type="InterPro" id="IPR006068">
    <property type="entry name" value="ATPase_P-typ_cation-transptr_C"/>
</dbReference>
<dbReference type="Pfam" id="PF00122">
    <property type="entry name" value="E1-E2_ATPase"/>
    <property type="match status" value="1"/>
</dbReference>
<dbReference type="GO" id="GO:0005886">
    <property type="term" value="C:plasma membrane"/>
    <property type="evidence" value="ECO:0007669"/>
    <property type="project" value="UniProtKB-SubCell"/>
</dbReference>
<feature type="transmembrane region" description="Helical" evidence="12">
    <location>
        <begin position="270"/>
        <end position="298"/>
    </location>
</feature>
<dbReference type="SUPFAM" id="SSF81660">
    <property type="entry name" value="Metal cation-transporting ATPase, ATP-binding domain N"/>
    <property type="match status" value="1"/>
</dbReference>
<dbReference type="InterPro" id="IPR036412">
    <property type="entry name" value="HAD-like_sf"/>
</dbReference>
<dbReference type="Proteomes" id="UP000334019">
    <property type="component" value="Chromosome"/>
</dbReference>
<dbReference type="GO" id="GO:0036376">
    <property type="term" value="P:sodium ion export across plasma membrane"/>
    <property type="evidence" value="ECO:0007669"/>
    <property type="project" value="TreeGrafter"/>
</dbReference>
<feature type="transmembrane region" description="Helical" evidence="12">
    <location>
        <begin position="687"/>
        <end position="710"/>
    </location>
</feature>
<evidence type="ECO:0000256" key="8">
    <source>
        <dbReference type="ARBA" id="ARBA00022967"/>
    </source>
</evidence>
<protein>
    <submittedName>
        <fullName evidence="14">HAD-IC family P-type ATPase</fullName>
    </submittedName>
</protein>
<evidence type="ECO:0000256" key="9">
    <source>
        <dbReference type="ARBA" id="ARBA00022989"/>
    </source>
</evidence>
<dbReference type="InterPro" id="IPR008250">
    <property type="entry name" value="ATPase_P-typ_transduc_dom_A_sf"/>
</dbReference>
<dbReference type="GO" id="GO:0005524">
    <property type="term" value="F:ATP binding"/>
    <property type="evidence" value="ECO:0007669"/>
    <property type="project" value="UniProtKB-KW"/>
</dbReference>
<dbReference type="Gene3D" id="3.40.50.1000">
    <property type="entry name" value="HAD superfamily/HAD-like"/>
    <property type="match status" value="1"/>
</dbReference>
<comment type="catalytic activity">
    <reaction evidence="11">
        <text>ATP + H2O = ADP + phosphate + H(+)</text>
        <dbReference type="Rhea" id="RHEA:13065"/>
        <dbReference type="ChEBI" id="CHEBI:15377"/>
        <dbReference type="ChEBI" id="CHEBI:15378"/>
        <dbReference type="ChEBI" id="CHEBI:30616"/>
        <dbReference type="ChEBI" id="CHEBI:43474"/>
        <dbReference type="ChEBI" id="CHEBI:456216"/>
    </reaction>
</comment>
<feature type="transmembrane region" description="Helical" evidence="12">
    <location>
        <begin position="764"/>
        <end position="783"/>
    </location>
</feature>
<dbReference type="KEGG" id="atq:GH723_10105"/>
<dbReference type="Pfam" id="PF00690">
    <property type="entry name" value="Cation_ATPase_N"/>
    <property type="match status" value="1"/>
</dbReference>
<comment type="similarity">
    <text evidence="2">Belongs to the cation transport ATPase (P-type) (TC 3.A.3) family. Type IIA subfamily.</text>
</comment>
<evidence type="ECO:0000256" key="3">
    <source>
        <dbReference type="ARBA" id="ARBA00022553"/>
    </source>
</evidence>
<dbReference type="SFLD" id="SFLDF00027">
    <property type="entry name" value="p-type_atpase"/>
    <property type="match status" value="1"/>
</dbReference>
<keyword evidence="9 12" id="KW-1133">Transmembrane helix</keyword>
<reference evidence="14 15" key="1">
    <citation type="submission" date="2019-11" db="EMBL/GenBank/DDBJ databases">
        <authorList>
            <person name="He Y."/>
        </authorList>
    </citation>
    <scope>NUCLEOTIDE SEQUENCE [LARGE SCALE GENOMIC DNA]</scope>
    <source>
        <strain evidence="14 15">SCSIO 58843</strain>
    </source>
</reference>
<dbReference type="FunFam" id="2.70.150.10:FF:000160">
    <property type="entry name" value="Sarcoplasmic/endoplasmic reticulum calcium ATPase 1"/>
    <property type="match status" value="1"/>
</dbReference>
<keyword evidence="7" id="KW-0460">Magnesium</keyword>
<dbReference type="NCBIfam" id="TIGR01494">
    <property type="entry name" value="ATPase_P-type"/>
    <property type="match status" value="3"/>
</dbReference>
<keyword evidence="10 12" id="KW-0472">Membrane</keyword>
<evidence type="ECO:0000256" key="2">
    <source>
        <dbReference type="ARBA" id="ARBA00005675"/>
    </source>
</evidence>
<evidence type="ECO:0000256" key="10">
    <source>
        <dbReference type="ARBA" id="ARBA00023136"/>
    </source>
</evidence>
<dbReference type="GO" id="GO:0030007">
    <property type="term" value="P:intracellular potassium ion homeostasis"/>
    <property type="evidence" value="ECO:0007669"/>
    <property type="project" value="TreeGrafter"/>
</dbReference>
<dbReference type="InterPro" id="IPR004014">
    <property type="entry name" value="ATPase_P-typ_cation-transptr_N"/>
</dbReference>
<organism evidence="14 15">
    <name type="scientific">Actinomarinicola tropica</name>
    <dbReference type="NCBI Taxonomy" id="2789776"/>
    <lineage>
        <taxon>Bacteria</taxon>
        <taxon>Bacillati</taxon>
        <taxon>Actinomycetota</taxon>
        <taxon>Acidimicrobiia</taxon>
        <taxon>Acidimicrobiales</taxon>
        <taxon>Iamiaceae</taxon>
        <taxon>Actinomarinicola</taxon>
    </lineage>
</organism>
<keyword evidence="6" id="KW-0067">ATP-binding</keyword>
<evidence type="ECO:0000256" key="4">
    <source>
        <dbReference type="ARBA" id="ARBA00022692"/>
    </source>
</evidence>
<evidence type="ECO:0000256" key="1">
    <source>
        <dbReference type="ARBA" id="ARBA00004651"/>
    </source>
</evidence>
<dbReference type="PROSITE" id="PS00154">
    <property type="entry name" value="ATPASE_E1_E2"/>
    <property type="match status" value="1"/>
</dbReference>
<dbReference type="Gene3D" id="3.40.1110.10">
    <property type="entry name" value="Calcium-transporting ATPase, cytoplasmic domain N"/>
    <property type="match status" value="1"/>
</dbReference>
<dbReference type="SUPFAM" id="SSF81653">
    <property type="entry name" value="Calcium ATPase, transduction domain A"/>
    <property type="match status" value="1"/>
</dbReference>
<name>A0A5Q2RNE7_9ACTN</name>
<dbReference type="Pfam" id="PF13246">
    <property type="entry name" value="Cation_ATPase"/>
    <property type="match status" value="1"/>
</dbReference>
<evidence type="ECO:0000256" key="11">
    <source>
        <dbReference type="ARBA" id="ARBA00049360"/>
    </source>
</evidence>
<dbReference type="SMART" id="SM00831">
    <property type="entry name" value="Cation_ATPase_N"/>
    <property type="match status" value="1"/>
</dbReference>
<dbReference type="FunFam" id="3.40.50.1000:FF:000028">
    <property type="entry name" value="Calcium-transporting P-type ATPase, putative"/>
    <property type="match status" value="1"/>
</dbReference>
<proteinExistence type="inferred from homology"/>
<feature type="domain" description="Cation-transporting P-type ATPase N-terminal" evidence="13">
    <location>
        <begin position="4"/>
        <end position="77"/>
    </location>
</feature>
<dbReference type="GO" id="GO:1990573">
    <property type="term" value="P:potassium ion import across plasma membrane"/>
    <property type="evidence" value="ECO:0007669"/>
    <property type="project" value="TreeGrafter"/>
</dbReference>
<dbReference type="RefSeq" id="WP_153759527.1">
    <property type="nucleotide sequence ID" value="NZ_CP045851.1"/>
</dbReference>
<keyword evidence="3" id="KW-0597">Phosphoprotein</keyword>
<dbReference type="PRINTS" id="PR00119">
    <property type="entry name" value="CATATPASE"/>
</dbReference>
<dbReference type="Gene3D" id="1.20.1110.10">
    <property type="entry name" value="Calcium-transporting ATPase, transmembrane domain"/>
    <property type="match status" value="1"/>
</dbReference>
<evidence type="ECO:0000256" key="12">
    <source>
        <dbReference type="SAM" id="Phobius"/>
    </source>
</evidence>
<dbReference type="PRINTS" id="PR00120">
    <property type="entry name" value="HATPASE"/>
</dbReference>
<evidence type="ECO:0000313" key="15">
    <source>
        <dbReference type="Proteomes" id="UP000334019"/>
    </source>
</evidence>
<dbReference type="InterPro" id="IPR018303">
    <property type="entry name" value="ATPase_P-typ_P_site"/>
</dbReference>
<dbReference type="GO" id="GO:1902600">
    <property type="term" value="P:proton transmembrane transport"/>
    <property type="evidence" value="ECO:0007669"/>
    <property type="project" value="TreeGrafter"/>
</dbReference>
<dbReference type="EMBL" id="CP045851">
    <property type="protein sequence ID" value="QGG95420.1"/>
    <property type="molecule type" value="Genomic_DNA"/>
</dbReference>
<dbReference type="GO" id="GO:0016887">
    <property type="term" value="F:ATP hydrolysis activity"/>
    <property type="evidence" value="ECO:0007669"/>
    <property type="project" value="InterPro"/>
</dbReference>
<evidence type="ECO:0000259" key="13">
    <source>
        <dbReference type="SMART" id="SM00831"/>
    </source>
</evidence>
<dbReference type="InterPro" id="IPR023298">
    <property type="entry name" value="ATPase_P-typ_TM_dom_sf"/>
</dbReference>
<feature type="transmembrane region" description="Helical" evidence="12">
    <location>
        <begin position="862"/>
        <end position="879"/>
    </location>
</feature>
<dbReference type="InterPro" id="IPR044492">
    <property type="entry name" value="P_typ_ATPase_HD_dom"/>
</dbReference>
<sequence>MSTPWHALEADDVVGRLGTDGHGLSHDEAAARLERHGPNQLEEVAPPSALLVLLGQFRSPLIFILLLAFVVTVLLDELLDAAVIAAVLLLNAVIGFTQERKAEGAVRALMQLVVPHARVVRDGRDHEVDSRDLVPGDVVLLESGVRVPADIRLLSVNALQVDESLLTGESASVTKALGPVEAAAPIGDRRCMAFTGSTVTAGRGSGVAVATGGDTELGVIAGLMRGESVVESPLQRRMDSFAKVVGVAVGAAAAVAFASGVLLGESVEEMFMVAVALAVAAIPEGLPIAVTITLAVGVRRMARRHAILRRLPAVETLGSTTVIGSDKTGTLTENRMAVTDIWTPGHRFALVGDAVDGEFVEGDEPAAIADAPALHLTLLTGILTNEADLRWVDDEPATTGDPTEVALLLAGATAGLDAGDAGRAYPLFAEIPFEPARRYSATLRERHGRVEVFAKGAPERIVDMCDEMLSDDGAVPLDRSAVEEAAASLASRGRRVLAFAHRGLAEAPQDPEDVVEPEGLVLVGLQAMIDPPRPGARESVAACQEAGIRVVMITGDHADTARAIAHQLGIGDGTAASVATGADLAGLSPDDLRGRVRATSVFARVSPEDKLRIVRALQADGEVVAVTGDGVNDAPALKAAEIGVAMGEQGTDVARQAAEMVLADDDFVSIVAAVEEGRITFDNIRKVTFFLVSTGAAVVAGIVAAVWLGWPLVMLPTQLLWLNLVTNGVQDVALAFEPGEPDVLRRPPRRPGGGVLDRIMWERVVVTGLVMATGMLVMFRWALDGSGSLEQAQTVALTTMVVFQALQVGNARWETESVFVRSPISNPFLFVATALALALHVAALHLGPTQFVLGVEPIGLDAWVRIVAVASTVVVAMELHKLLRRPRR</sequence>
<dbReference type="PANTHER" id="PTHR43294:SF20">
    <property type="entry name" value="P-TYPE ATPASE"/>
    <property type="match status" value="1"/>
</dbReference>
<evidence type="ECO:0000256" key="6">
    <source>
        <dbReference type="ARBA" id="ARBA00022840"/>
    </source>
</evidence>
<dbReference type="Pfam" id="PF00689">
    <property type="entry name" value="Cation_ATPase_C"/>
    <property type="match status" value="1"/>
</dbReference>
<gene>
    <name evidence="14" type="ORF">GH723_10105</name>
</gene>
<keyword evidence="15" id="KW-1185">Reference proteome</keyword>
<dbReference type="Pfam" id="PF08282">
    <property type="entry name" value="Hydrolase_3"/>
    <property type="match status" value="1"/>
</dbReference>
<dbReference type="InterPro" id="IPR023214">
    <property type="entry name" value="HAD_sf"/>
</dbReference>
<evidence type="ECO:0000313" key="14">
    <source>
        <dbReference type="EMBL" id="QGG95420.1"/>
    </source>
</evidence>
<evidence type="ECO:0000256" key="5">
    <source>
        <dbReference type="ARBA" id="ARBA00022741"/>
    </source>
</evidence>
<dbReference type="GO" id="GO:0006883">
    <property type="term" value="P:intracellular sodium ion homeostasis"/>
    <property type="evidence" value="ECO:0007669"/>
    <property type="project" value="TreeGrafter"/>
</dbReference>
<dbReference type="InterPro" id="IPR023299">
    <property type="entry name" value="ATPase_P-typ_cyto_dom_N"/>
</dbReference>
<evidence type="ECO:0000256" key="7">
    <source>
        <dbReference type="ARBA" id="ARBA00022842"/>
    </source>
</evidence>
<dbReference type="GO" id="GO:0005391">
    <property type="term" value="F:P-type sodium:potassium-exchanging transporter activity"/>
    <property type="evidence" value="ECO:0007669"/>
    <property type="project" value="TreeGrafter"/>
</dbReference>
<dbReference type="InterPro" id="IPR059000">
    <property type="entry name" value="ATPase_P-type_domA"/>
</dbReference>
<feature type="transmembrane region" description="Helical" evidence="12">
    <location>
        <begin position="828"/>
        <end position="847"/>
    </location>
</feature>
<keyword evidence="5" id="KW-0547">Nucleotide-binding</keyword>
<comment type="subcellular location">
    <subcellularLocation>
        <location evidence="1">Cell membrane</location>
        <topology evidence="1">Multi-pass membrane protein</topology>
    </subcellularLocation>
</comment>
<accession>A0A5Q2RNE7</accession>
<dbReference type="Gene3D" id="2.70.150.10">
    <property type="entry name" value="Calcium-transporting ATPase, cytoplasmic transduction domain A"/>
    <property type="match status" value="1"/>
</dbReference>
<feature type="transmembrane region" description="Helical" evidence="12">
    <location>
        <begin position="244"/>
        <end position="264"/>
    </location>
</feature>
<dbReference type="SUPFAM" id="SSF56784">
    <property type="entry name" value="HAD-like"/>
    <property type="match status" value="1"/>
</dbReference>
<keyword evidence="4 12" id="KW-0812">Transmembrane</keyword>
<dbReference type="AlphaFoldDB" id="A0A5Q2RNE7"/>
<dbReference type="SFLD" id="SFLDG00002">
    <property type="entry name" value="C1.7:_P-type_atpase_like"/>
    <property type="match status" value="1"/>
</dbReference>
<dbReference type="PANTHER" id="PTHR43294">
    <property type="entry name" value="SODIUM/POTASSIUM-TRANSPORTING ATPASE SUBUNIT ALPHA"/>
    <property type="match status" value="1"/>
</dbReference>
<dbReference type="SFLD" id="SFLDS00003">
    <property type="entry name" value="Haloacid_Dehalogenase"/>
    <property type="match status" value="1"/>
</dbReference>
<dbReference type="InterPro" id="IPR050510">
    <property type="entry name" value="Cation_transp_ATPase_P-type"/>
</dbReference>
<feature type="transmembrane region" description="Helical" evidence="12">
    <location>
        <begin position="81"/>
        <end position="97"/>
    </location>
</feature>